<dbReference type="AlphaFoldDB" id="A0A1Y1VXC9"/>
<protein>
    <submittedName>
        <fullName evidence="8">WD40 repeat-like protein</fullName>
    </submittedName>
</protein>
<evidence type="ECO:0000256" key="5">
    <source>
        <dbReference type="ARBA" id="ARBA00022737"/>
    </source>
</evidence>
<evidence type="ECO:0000313" key="9">
    <source>
        <dbReference type="Proteomes" id="UP000193922"/>
    </source>
</evidence>
<proteinExistence type="inferred from homology"/>
<accession>A0A1Y1VXC9</accession>
<dbReference type="SUPFAM" id="SSF50978">
    <property type="entry name" value="WD40 repeat-like"/>
    <property type="match status" value="2"/>
</dbReference>
<dbReference type="InterPro" id="IPR020472">
    <property type="entry name" value="WD40_PAC1"/>
</dbReference>
<keyword evidence="4" id="KW-0819">tRNA processing</keyword>
<sequence>MSRQPIPSVVRRLPVTALEFLSDDLLLASNGGCLTLFDVRSSRCLAVAEVFPYARIYGIIADRERSQILVFGGKSWAIVDVAFAQGCSSTPELMVDGVFDTEDWIKAGHLVTDNNGMPLVALAFAHNQVGVYQPGTGELVHFAQCSEHCILYAAAFFGTTLDSLIVASGTVFNQVLFWKPLSHGVSPVRPVLADCPVSTRLVGHEGVVFSVSFGAAAQTVASVSDDRSVRLWDAASQTATVIYGHQARVWKCLILENYLISASEDGTCRVWDRRQDNRPVGCRRQCKKNVWALAANPSQTLVASGGGDGSLLVWPLDNVEGRFVESDDMLIAISLPPATAYMAGQACVKNEHIRAFALTDRNSVIATTHSGRVLEYDCGNSQWLPVPLFVDPRLAGYSMTTKSEKGDLIAIGMSDGSVALLGPQCTVHVERLHCGIVRMLFITNSLDAGSYNLVTVDADNTVIWTHVQTDSIQQSWSLRAQFDVPDSVYVSSADINERAGWAAIGTTNGMLLIYDLPPDIIHASVAGRANGELLSAIMLKPAIVWPHAHGKFTVSTIQIVPTGTNSSDQVRRGDAATHQNFYTGTLQNRPSHSLSSVVASRIAFEKITPGWIEQIIRTDGALVCVTFYRKRLVVVDLKSRDTLVSVVCGGAGHLWQDGLLRVCSIAGNSLAILVEMKRHSSAIRCVAFTSDSQFVFTGGASSELRCWKLAFSGDSVATASAVEWALAPVREMDSDPRIMDITIVSQSLSYVTTAAVYSDGAVKVWQLDVAQHKFICVAENAADTRTHCVLSTGHAKLPNSSQTLLVTGATSGQLTVWDVTEFVTEGATDRHNTVVMHPLCVCQGVHQSGVNTLDVQVSASSSALFVATGGDDNAVALTRLEFSSQQTTAPTSSSEAYATAHSSSVQQVQFVGTGRICSVSTDQRLALWKYNEYSLEIAMENMAYTQVADPSCMSVLEHDGGTKMLVAGIGSDSVIFSWTWVNAIGNREFYQNCADIAITGASPSLSGKAMTILNYPGYPTVPEFMGNFNTGMEYYQNATTVTVYP</sequence>
<feature type="repeat" description="WD" evidence="7">
    <location>
        <begin position="201"/>
        <end position="242"/>
    </location>
</feature>
<dbReference type="STRING" id="61395.A0A1Y1VXC9"/>
<keyword evidence="3 7" id="KW-0853">WD repeat</keyword>
<evidence type="ECO:0000256" key="2">
    <source>
        <dbReference type="ARBA" id="ARBA00022490"/>
    </source>
</evidence>
<dbReference type="GeneID" id="63808180"/>
<dbReference type="Gene3D" id="2.70.50.70">
    <property type="match status" value="1"/>
</dbReference>
<evidence type="ECO:0000256" key="7">
    <source>
        <dbReference type="PROSITE-ProRule" id="PRU00221"/>
    </source>
</evidence>
<dbReference type="GO" id="GO:0030488">
    <property type="term" value="P:tRNA methylation"/>
    <property type="evidence" value="ECO:0007669"/>
    <property type="project" value="TreeGrafter"/>
</dbReference>
<evidence type="ECO:0000256" key="1">
    <source>
        <dbReference type="ARBA" id="ARBA00004496"/>
    </source>
</evidence>
<dbReference type="PROSITE" id="PS50294">
    <property type="entry name" value="WD_REPEATS_REGION"/>
    <property type="match status" value="2"/>
</dbReference>
<evidence type="ECO:0000256" key="3">
    <source>
        <dbReference type="ARBA" id="ARBA00022574"/>
    </source>
</evidence>
<dbReference type="GO" id="GO:0005737">
    <property type="term" value="C:cytoplasm"/>
    <property type="evidence" value="ECO:0007669"/>
    <property type="project" value="UniProtKB-SubCell"/>
</dbReference>
<dbReference type="RefSeq" id="XP_040739619.1">
    <property type="nucleotide sequence ID" value="XM_040891532.1"/>
</dbReference>
<keyword evidence="5" id="KW-0677">Repeat</keyword>
<dbReference type="PANTHER" id="PTHR14344:SF3">
    <property type="entry name" value="WD REPEAT-CONTAINING PROTEIN 6"/>
    <property type="match status" value="1"/>
</dbReference>
<feature type="repeat" description="WD" evidence="7">
    <location>
        <begin position="676"/>
        <end position="709"/>
    </location>
</feature>
<dbReference type="Proteomes" id="UP000193922">
    <property type="component" value="Unassembled WGS sequence"/>
</dbReference>
<dbReference type="Pfam" id="PF00400">
    <property type="entry name" value="WD40"/>
    <property type="match status" value="4"/>
</dbReference>
<dbReference type="PANTHER" id="PTHR14344">
    <property type="entry name" value="WD REPEAT PROTEIN"/>
    <property type="match status" value="1"/>
</dbReference>
<dbReference type="InterPro" id="IPR036322">
    <property type="entry name" value="WD40_repeat_dom_sf"/>
</dbReference>
<dbReference type="SMART" id="SM00320">
    <property type="entry name" value="WD40"/>
    <property type="match status" value="9"/>
</dbReference>
<evidence type="ECO:0000313" key="8">
    <source>
        <dbReference type="EMBL" id="ORX65414.1"/>
    </source>
</evidence>
<feature type="repeat" description="WD" evidence="7">
    <location>
        <begin position="290"/>
        <end position="318"/>
    </location>
</feature>
<dbReference type="EMBL" id="MCFD01000030">
    <property type="protein sequence ID" value="ORX65414.1"/>
    <property type="molecule type" value="Genomic_DNA"/>
</dbReference>
<name>A0A1Y1VXC9_9FUNG</name>
<dbReference type="InterPro" id="IPR015943">
    <property type="entry name" value="WD40/YVTN_repeat-like_dom_sf"/>
</dbReference>
<dbReference type="InterPro" id="IPR051973">
    <property type="entry name" value="tRNA_Anticodon_Mtase-Reg"/>
</dbReference>
<reference evidence="8 9" key="1">
    <citation type="submission" date="2016-07" db="EMBL/GenBank/DDBJ databases">
        <title>Pervasive Adenine N6-methylation of Active Genes in Fungi.</title>
        <authorList>
            <consortium name="DOE Joint Genome Institute"/>
            <person name="Mondo S.J."/>
            <person name="Dannebaum R.O."/>
            <person name="Kuo R.C."/>
            <person name="Labutti K."/>
            <person name="Haridas S."/>
            <person name="Kuo A."/>
            <person name="Salamov A."/>
            <person name="Ahrendt S.R."/>
            <person name="Lipzen A."/>
            <person name="Sullivan W."/>
            <person name="Andreopoulos W.B."/>
            <person name="Clum A."/>
            <person name="Lindquist E."/>
            <person name="Daum C."/>
            <person name="Ramamoorthy G.K."/>
            <person name="Gryganskyi A."/>
            <person name="Culley D."/>
            <person name="Magnuson J.K."/>
            <person name="James T.Y."/>
            <person name="O'Malley M.A."/>
            <person name="Stajich J.E."/>
            <person name="Spatafora J.W."/>
            <person name="Visel A."/>
            <person name="Grigoriev I.V."/>
        </authorList>
    </citation>
    <scope>NUCLEOTIDE SEQUENCE [LARGE SCALE GENOMIC DNA]</scope>
    <source>
        <strain evidence="8 9">ATCC 12442</strain>
    </source>
</reference>
<keyword evidence="2" id="KW-0963">Cytoplasm</keyword>
<gene>
    <name evidence="8" type="ORF">DL89DRAFT_325683</name>
</gene>
<feature type="repeat" description="WD" evidence="7">
    <location>
        <begin position="242"/>
        <end position="272"/>
    </location>
</feature>
<comment type="caution">
    <text evidence="8">The sequence shown here is derived from an EMBL/GenBank/DDBJ whole genome shotgun (WGS) entry which is preliminary data.</text>
</comment>
<organism evidence="8 9">
    <name type="scientific">Linderina pennispora</name>
    <dbReference type="NCBI Taxonomy" id="61395"/>
    <lineage>
        <taxon>Eukaryota</taxon>
        <taxon>Fungi</taxon>
        <taxon>Fungi incertae sedis</taxon>
        <taxon>Zoopagomycota</taxon>
        <taxon>Kickxellomycotina</taxon>
        <taxon>Kickxellomycetes</taxon>
        <taxon>Kickxellales</taxon>
        <taxon>Kickxellaceae</taxon>
        <taxon>Linderina</taxon>
    </lineage>
</organism>
<comment type="similarity">
    <text evidence="6">Belongs to the WD repeat WDR6 family.</text>
</comment>
<evidence type="ECO:0000256" key="6">
    <source>
        <dbReference type="ARBA" id="ARBA00038255"/>
    </source>
</evidence>
<dbReference type="Gene3D" id="2.130.10.10">
    <property type="entry name" value="YVTN repeat-like/Quinoprotein amine dehydrogenase"/>
    <property type="match status" value="4"/>
</dbReference>
<keyword evidence="9" id="KW-1185">Reference proteome</keyword>
<dbReference type="PROSITE" id="PS50082">
    <property type="entry name" value="WD_REPEATS_2"/>
    <property type="match status" value="4"/>
</dbReference>
<comment type="subcellular location">
    <subcellularLocation>
        <location evidence="1">Cytoplasm</location>
    </subcellularLocation>
</comment>
<dbReference type="OrthoDB" id="5594999at2759"/>
<evidence type="ECO:0000256" key="4">
    <source>
        <dbReference type="ARBA" id="ARBA00022694"/>
    </source>
</evidence>
<dbReference type="PRINTS" id="PR00320">
    <property type="entry name" value="GPROTEINBRPT"/>
</dbReference>
<dbReference type="InterPro" id="IPR001680">
    <property type="entry name" value="WD40_rpt"/>
</dbReference>